<evidence type="ECO:0000256" key="1">
    <source>
        <dbReference type="ARBA" id="ARBA00009183"/>
    </source>
</evidence>
<evidence type="ECO:0000256" key="4">
    <source>
        <dbReference type="ARBA" id="ARBA00022857"/>
    </source>
</evidence>
<dbReference type="InterPro" id="IPR036188">
    <property type="entry name" value="FAD/NAD-bd_sf"/>
</dbReference>
<dbReference type="EMBL" id="JAZGUE010000003">
    <property type="protein sequence ID" value="KAL2268680.1"/>
    <property type="molecule type" value="Genomic_DNA"/>
</dbReference>
<dbReference type="InterPro" id="IPR020946">
    <property type="entry name" value="Flavin_mOase-like"/>
</dbReference>
<dbReference type="Pfam" id="PF13450">
    <property type="entry name" value="NAD_binding_8"/>
    <property type="match status" value="1"/>
</dbReference>
<proteinExistence type="inferred from homology"/>
<name>A0ABR4DEV3_9PEZI</name>
<dbReference type="Proteomes" id="UP001600064">
    <property type="component" value="Unassembled WGS sequence"/>
</dbReference>
<dbReference type="PRINTS" id="PR00370">
    <property type="entry name" value="FMOXYGENASE"/>
</dbReference>
<reference evidence="7 8" key="1">
    <citation type="journal article" date="2024" name="Commun. Biol.">
        <title>Comparative genomic analysis of thermophilic fungi reveals convergent evolutionary adaptations and gene losses.</title>
        <authorList>
            <person name="Steindorff A.S."/>
            <person name="Aguilar-Pontes M.V."/>
            <person name="Robinson A.J."/>
            <person name="Andreopoulos B."/>
            <person name="LaButti K."/>
            <person name="Kuo A."/>
            <person name="Mondo S."/>
            <person name="Riley R."/>
            <person name="Otillar R."/>
            <person name="Haridas S."/>
            <person name="Lipzen A."/>
            <person name="Grimwood J."/>
            <person name="Schmutz J."/>
            <person name="Clum A."/>
            <person name="Reid I.D."/>
            <person name="Moisan M.C."/>
            <person name="Butler G."/>
            <person name="Nguyen T.T.M."/>
            <person name="Dewar K."/>
            <person name="Conant G."/>
            <person name="Drula E."/>
            <person name="Henrissat B."/>
            <person name="Hansel C."/>
            <person name="Singer S."/>
            <person name="Hutchinson M.I."/>
            <person name="de Vries R.P."/>
            <person name="Natvig D.O."/>
            <person name="Powell A.J."/>
            <person name="Tsang A."/>
            <person name="Grigoriev I.V."/>
        </authorList>
    </citation>
    <scope>NUCLEOTIDE SEQUENCE [LARGE SCALE GENOMIC DNA]</scope>
    <source>
        <strain evidence="7 8">ATCC 22073</strain>
    </source>
</reference>
<dbReference type="InterPro" id="IPR000960">
    <property type="entry name" value="Flavin_mOase"/>
</dbReference>
<evidence type="ECO:0008006" key="9">
    <source>
        <dbReference type="Google" id="ProtNLM"/>
    </source>
</evidence>
<protein>
    <recommendedName>
        <fullName evidence="9">Thiol-specific monooxygenase</fullName>
    </recommendedName>
</protein>
<organism evidence="7 8">
    <name type="scientific">Remersonia thermophila</name>
    <dbReference type="NCBI Taxonomy" id="72144"/>
    <lineage>
        <taxon>Eukaryota</taxon>
        <taxon>Fungi</taxon>
        <taxon>Dikarya</taxon>
        <taxon>Ascomycota</taxon>
        <taxon>Pezizomycotina</taxon>
        <taxon>Sordariomycetes</taxon>
        <taxon>Sordariomycetidae</taxon>
        <taxon>Sordariales</taxon>
        <taxon>Sordariales incertae sedis</taxon>
        <taxon>Remersonia</taxon>
    </lineage>
</organism>
<dbReference type="GeneID" id="98124558"/>
<evidence type="ECO:0000313" key="7">
    <source>
        <dbReference type="EMBL" id="KAL2268680.1"/>
    </source>
</evidence>
<feature type="compositionally biased region" description="Pro residues" evidence="6">
    <location>
        <begin position="50"/>
        <end position="74"/>
    </location>
</feature>
<sequence length="484" mass="53115">MQFSVHRIAIVGAGPCGLAAARYLLEQNAFETIDVFEQEAEVGGVWNYSPRPPPEVPVPQVTPPDGPPEPPLPPLGGEESDGDKAPVFPSPMYDLLHTNIPRPLMRYSDLPITQGELIFPSRQEIHEYLVEYARPVRHLIRFSTRIRDVRLASASLGPKDQWTVDVECLRTGEVTRAGTYDAVVVASGHYAAAYVPDVPGLRAFHAAHPGVVTHAKQYRTAAPFEGKKVIVVGNAASGIDIASQISPVCRKPLLLSVQSPTSPPNLAHAGAEEVPAIAEFLPGAERAVRFADGRVESGIDAVIFATGYLYDLPFLRSLSPPLVASSGRRVQGLYGHLFHIDHPTLAFIGLPIKVVPFPVAESQAALVARTWTNQLPLPTRAEMRRWEAEEEEAVRRGRSPNNFHVWPEGGDARYIRAVRGRVEREGGVGKLPPYWGPELVWQRKIYAQAKLRFEQGGRKATSLEELGFVYTPGAENDGGWRVDE</sequence>
<accession>A0ABR4DEV3</accession>
<evidence type="ECO:0000256" key="6">
    <source>
        <dbReference type="SAM" id="MobiDB-lite"/>
    </source>
</evidence>
<dbReference type="Gene3D" id="3.50.50.60">
    <property type="entry name" value="FAD/NAD(P)-binding domain"/>
    <property type="match status" value="2"/>
</dbReference>
<evidence type="ECO:0000256" key="2">
    <source>
        <dbReference type="ARBA" id="ARBA00022630"/>
    </source>
</evidence>
<feature type="region of interest" description="Disordered" evidence="6">
    <location>
        <begin position="46"/>
        <end position="84"/>
    </location>
</feature>
<evidence type="ECO:0000313" key="8">
    <source>
        <dbReference type="Proteomes" id="UP001600064"/>
    </source>
</evidence>
<keyword evidence="4" id="KW-0521">NADP</keyword>
<dbReference type="PANTHER" id="PTHR23023">
    <property type="entry name" value="DIMETHYLANILINE MONOOXYGENASE"/>
    <property type="match status" value="1"/>
</dbReference>
<dbReference type="SUPFAM" id="SSF51905">
    <property type="entry name" value="FAD/NAD(P)-binding domain"/>
    <property type="match status" value="2"/>
</dbReference>
<keyword evidence="8" id="KW-1185">Reference proteome</keyword>
<gene>
    <name evidence="7" type="ORF">VTJ83DRAFT_3526</name>
</gene>
<keyword evidence="3" id="KW-0274">FAD</keyword>
<evidence type="ECO:0000256" key="3">
    <source>
        <dbReference type="ARBA" id="ARBA00022827"/>
    </source>
</evidence>
<dbReference type="InterPro" id="IPR050346">
    <property type="entry name" value="FMO-like"/>
</dbReference>
<dbReference type="RefSeq" id="XP_070867404.1">
    <property type="nucleotide sequence ID" value="XM_071009914.1"/>
</dbReference>
<keyword evidence="2" id="KW-0285">Flavoprotein</keyword>
<comment type="similarity">
    <text evidence="1">Belongs to the FMO family.</text>
</comment>
<evidence type="ECO:0000256" key="5">
    <source>
        <dbReference type="ARBA" id="ARBA00023002"/>
    </source>
</evidence>
<dbReference type="Pfam" id="PF00743">
    <property type="entry name" value="FMO-like"/>
    <property type="match status" value="2"/>
</dbReference>
<comment type="caution">
    <text evidence="7">The sequence shown here is derived from an EMBL/GenBank/DDBJ whole genome shotgun (WGS) entry which is preliminary data.</text>
</comment>
<keyword evidence="5" id="KW-0560">Oxidoreductase</keyword>